<dbReference type="Proteomes" id="UP001057375">
    <property type="component" value="Unassembled WGS sequence"/>
</dbReference>
<proteinExistence type="predicted"/>
<sequence length="159" mass="16188">MAGWRWCKTPPAARSGCALSLDSGWGIPSSLQILEGRDAPLLVPAPVQEGGAGDRSGAEPVAVKIGDGEPDEGDALLVDERSGLLDKLAGHRQESFGGLVKPQPENHRSAATARVTHAAGNTFDELCCDGVDLTRGAAVTAESALGADGTPSPSPLNPA</sequence>
<keyword evidence="3" id="KW-1185">Reference proteome</keyword>
<accession>A0ABQ5KYA0</accession>
<evidence type="ECO:0000256" key="1">
    <source>
        <dbReference type="SAM" id="MobiDB-lite"/>
    </source>
</evidence>
<gene>
    <name evidence="2" type="ORF">ADUPG1_003341</name>
</gene>
<reference evidence="2" key="1">
    <citation type="submission" date="2022-03" db="EMBL/GenBank/DDBJ databases">
        <title>Draft genome sequence of Aduncisulcus paluster, a free-living microaerophilic Fornicata.</title>
        <authorList>
            <person name="Yuyama I."/>
            <person name="Kume K."/>
            <person name="Tamura T."/>
            <person name="Inagaki Y."/>
            <person name="Hashimoto T."/>
        </authorList>
    </citation>
    <scope>NUCLEOTIDE SEQUENCE</scope>
    <source>
        <strain evidence="2">NY0171</strain>
    </source>
</reference>
<organism evidence="2 3">
    <name type="scientific">Aduncisulcus paluster</name>
    <dbReference type="NCBI Taxonomy" id="2918883"/>
    <lineage>
        <taxon>Eukaryota</taxon>
        <taxon>Metamonada</taxon>
        <taxon>Carpediemonas-like organisms</taxon>
        <taxon>Aduncisulcus</taxon>
    </lineage>
</organism>
<dbReference type="EMBL" id="BQXS01004544">
    <property type="protein sequence ID" value="GKT37403.1"/>
    <property type="molecule type" value="Genomic_DNA"/>
</dbReference>
<feature type="non-terminal residue" evidence="2">
    <location>
        <position position="159"/>
    </location>
</feature>
<name>A0ABQ5KYA0_9EUKA</name>
<feature type="region of interest" description="Disordered" evidence="1">
    <location>
        <begin position="45"/>
        <end position="75"/>
    </location>
</feature>
<comment type="caution">
    <text evidence="2">The sequence shown here is derived from an EMBL/GenBank/DDBJ whole genome shotgun (WGS) entry which is preliminary data.</text>
</comment>
<evidence type="ECO:0000313" key="3">
    <source>
        <dbReference type="Proteomes" id="UP001057375"/>
    </source>
</evidence>
<evidence type="ECO:0000313" key="2">
    <source>
        <dbReference type="EMBL" id="GKT37403.1"/>
    </source>
</evidence>
<protein>
    <submittedName>
        <fullName evidence="2">Uncharacterized protein</fullName>
    </submittedName>
</protein>